<protein>
    <recommendedName>
        <fullName evidence="3">Serine protease</fullName>
    </recommendedName>
</protein>
<evidence type="ECO:0000313" key="1">
    <source>
        <dbReference type="EMBL" id="VVM74777.1"/>
    </source>
</evidence>
<name>A0A5E6S1V6_PSEFL</name>
<accession>A0A5E6S1V6</accession>
<dbReference type="AlphaFoldDB" id="A0A5E6S1V6"/>
<dbReference type="Pfam" id="PF13365">
    <property type="entry name" value="Trypsin_2"/>
    <property type="match status" value="1"/>
</dbReference>
<evidence type="ECO:0008006" key="3">
    <source>
        <dbReference type="Google" id="ProtNLM"/>
    </source>
</evidence>
<reference evidence="1 2" key="1">
    <citation type="submission" date="2019-09" db="EMBL/GenBank/DDBJ databases">
        <authorList>
            <person name="Chandra G."/>
            <person name="Truman W A."/>
        </authorList>
    </citation>
    <scope>NUCLEOTIDE SEQUENCE [LARGE SCALE GENOMIC DNA]</scope>
    <source>
        <strain evidence="1">PS631</strain>
    </source>
</reference>
<dbReference type="Proteomes" id="UP000399692">
    <property type="component" value="Unassembled WGS sequence"/>
</dbReference>
<dbReference type="InterPro" id="IPR043504">
    <property type="entry name" value="Peptidase_S1_PA_chymotrypsin"/>
</dbReference>
<evidence type="ECO:0000313" key="2">
    <source>
        <dbReference type="Proteomes" id="UP000399692"/>
    </source>
</evidence>
<sequence length="227" mass="24726">MSKIVPCLAAMMLLSGCNGVPTSYVSDPVYDQAFVVTSRGPLPMLLMASAIQWNEDYAVTAKHTPFLPNIVHEGLGDVVFFKHKATQVPLWRQYVPGEAVTAVGFNSLMMPMQGKGHALPSLVRLQGTKGSVFYGVHDGPITKGMSGGPVFADDGKVLGINIAYLSRDEVQAHDRADLASSEHISVFMSYSEIDKEWRRYQHLLAKQGRPQLPVTPVRGMVVAATAR</sequence>
<gene>
    <name evidence="1" type="ORF">PS631_02005</name>
</gene>
<dbReference type="Gene3D" id="2.40.10.10">
    <property type="entry name" value="Trypsin-like serine proteases"/>
    <property type="match status" value="1"/>
</dbReference>
<dbReference type="EMBL" id="CABVHF010000004">
    <property type="protein sequence ID" value="VVM74777.1"/>
    <property type="molecule type" value="Genomic_DNA"/>
</dbReference>
<dbReference type="InterPro" id="IPR009003">
    <property type="entry name" value="Peptidase_S1_PA"/>
</dbReference>
<organism evidence="1 2">
    <name type="scientific">Pseudomonas fluorescens</name>
    <dbReference type="NCBI Taxonomy" id="294"/>
    <lineage>
        <taxon>Bacteria</taxon>
        <taxon>Pseudomonadati</taxon>
        <taxon>Pseudomonadota</taxon>
        <taxon>Gammaproteobacteria</taxon>
        <taxon>Pseudomonadales</taxon>
        <taxon>Pseudomonadaceae</taxon>
        <taxon>Pseudomonas</taxon>
    </lineage>
</organism>
<dbReference type="SUPFAM" id="SSF50494">
    <property type="entry name" value="Trypsin-like serine proteases"/>
    <property type="match status" value="1"/>
</dbReference>
<proteinExistence type="predicted"/>
<dbReference type="PROSITE" id="PS51257">
    <property type="entry name" value="PROKAR_LIPOPROTEIN"/>
    <property type="match status" value="1"/>
</dbReference>